<dbReference type="SUPFAM" id="SSF46785">
    <property type="entry name" value="Winged helix' DNA-binding domain"/>
    <property type="match status" value="1"/>
</dbReference>
<dbReference type="Gene3D" id="1.10.10.10">
    <property type="entry name" value="Winged helix-like DNA-binding domain superfamily/Winged helix DNA-binding domain"/>
    <property type="match status" value="1"/>
</dbReference>
<dbReference type="EMBL" id="CP032829">
    <property type="protein sequence ID" value="AYJ85547.1"/>
    <property type="molecule type" value="Genomic_DNA"/>
</dbReference>
<dbReference type="AlphaFoldDB" id="A0A494T8A1"/>
<reference evidence="1 2" key="1">
    <citation type="submission" date="2018-09" db="EMBL/GenBank/DDBJ databases">
        <title>Sphingomonas peninsula sp. nov., isolated from fildes peninsula, Antarctic soil.</title>
        <authorList>
            <person name="Yingchao G."/>
        </authorList>
    </citation>
    <scope>NUCLEOTIDE SEQUENCE [LARGE SCALE GENOMIC DNA]</scope>
    <source>
        <strain evidence="1 2">YZ-8</strain>
    </source>
</reference>
<evidence type="ECO:0000313" key="2">
    <source>
        <dbReference type="Proteomes" id="UP000276254"/>
    </source>
</evidence>
<gene>
    <name evidence="1" type="ORF">D3Y57_05565</name>
</gene>
<dbReference type="InterPro" id="IPR036388">
    <property type="entry name" value="WH-like_DNA-bd_sf"/>
</dbReference>
<name>A0A494T8A1_SPHPE</name>
<sequence length="120" mass="12957">MTNETTDAQLNRPVTQLAAAIDVFREVTSTMSLAQLKAFLVVATNEGKSLGELTLIAGGKTSTMSRYLLDFSDKVKNGGDGYGLISRTSDPAELRRNVYSLTPRGRAMMDKVLKILGTGK</sequence>
<evidence type="ECO:0000313" key="1">
    <source>
        <dbReference type="EMBL" id="AYJ85547.1"/>
    </source>
</evidence>
<dbReference type="KEGG" id="spha:D3Y57_05565"/>
<dbReference type="Proteomes" id="UP000276254">
    <property type="component" value="Chromosome"/>
</dbReference>
<dbReference type="RefSeq" id="WP_121152172.1">
    <property type="nucleotide sequence ID" value="NZ_CP032829.1"/>
</dbReference>
<dbReference type="InterPro" id="IPR036390">
    <property type="entry name" value="WH_DNA-bd_sf"/>
</dbReference>
<dbReference type="OrthoDB" id="8256382at2"/>
<keyword evidence="2" id="KW-1185">Reference proteome</keyword>
<accession>A0A494T8A1</accession>
<protein>
    <submittedName>
        <fullName evidence="1">MarR family transcriptional regulator</fullName>
    </submittedName>
</protein>
<organism evidence="1 2">
    <name type="scientific">Sphingomonas paeninsulae</name>
    <dbReference type="NCBI Taxonomy" id="2319844"/>
    <lineage>
        <taxon>Bacteria</taxon>
        <taxon>Pseudomonadati</taxon>
        <taxon>Pseudomonadota</taxon>
        <taxon>Alphaproteobacteria</taxon>
        <taxon>Sphingomonadales</taxon>
        <taxon>Sphingomonadaceae</taxon>
        <taxon>Sphingomonas</taxon>
    </lineage>
</organism>
<proteinExistence type="predicted"/>